<gene>
    <name evidence="16" type="primary">LOC115891840</name>
</gene>
<accession>A0A6J2YYM7</accession>
<sequence length="1182" mass="134572">MAPSKSLKTYSRGGNSSISCVDAVNILFAKNLAARKLNGRVVKKKNKNKIQLKELPKQIKTVLSDESSLHVNFNDTFDKLLKGSNNYNNNRRKPRDISVKIYTNNLSKSVIHHRSVDNSSMLSKLRSYSSKSKTEISQQTLSWFKQPSLSRERITNELEIEVVGKDGQLVRKKSTNDSSRSPIMLRSRSRIPEIVVTGEKTVNNSSSLGGNNNGKVVMQPNETSILNSSLSFNPLFTNSVREQILVHCSTPLVSKKTKSLVKQPLSPIKGINEEIKDSIIESLEEIKSWDTSLNVKSDDLDTSLSKQEPFKGFDKRNSFITVRGKFSERNSNNRRKVQTNTTASNRYFSLEDFELFYSKVSHETEVNNFASFSLKDFEEFHAKHMSKFSNGETKNNKSTSINFVTSRRQKIAVQTGSNSVSTNNKLDLKSLVVLLDKVLVNNVSSDLTKRKSHSLDNYNSSRRMTRLSLRSQNNSTNGFKACRKFSRNSTPNYFRNSEEKSLAKPDFFSLKELFCELTRLPLQSNNSLCTITEVNDSSDKKKGKTSLINDKEKSVCKYESKKSPKRPQDSIEKSTRVLRSSDYNKIEETSYSKIEKTSLEIRFSPDKSERKSQKNSSIRIEQNEELKLEIQSRFSKIFADHNDLYSVQDLSNSIVEKTPKKDSPIIIKDIVIDLTLDDLDLLSRRTSNRQSQRCSGRLARASNNIDTPEVDVVDSSLTTPQRDNFLMPVANSKWKNKILKLKAGKSWRRSLLAQKKDGFVDLTESYVGDNDTFSTPVLSSKPANPRQSIKIVPVSNESVCSRRKTNLQNYARTNLSLVLDESLEEIIGIVSPVKTKVSLPKEKPLVTAKEIVLQYCKQSDIVPFEKAYPNSVLKNCTKIGEGVYGEVFLYTKWNKSSVMKIIPIEGDKIINGEKQKKYHEIISEVVIASQLSDLRKNSYNGSAGFCEVQSICCVRGKYPKILQDRWHEFDNMKGSENDPPEVFTQEQLYIILSLAHAGQDLESFVFNNSVCAVSMFKQVAYSLAIAEQQLKFEHRDLHWGNVLLKPAEKNKKILCKHKGEEISIPAQGVEATVIDFTLSRIEHDGVVIFNDLGLDPDLFVAEGDYQFEIYRLMRNKNNNDWERFEPYTNVLWLHYIVKKAIKELRYKNTKTKVHAKGLEDLQSIEEEILSYKSASEFVESYY</sequence>
<dbReference type="GO" id="GO:0005524">
    <property type="term" value="F:ATP binding"/>
    <property type="evidence" value="ECO:0007669"/>
    <property type="project" value="UniProtKB-UniRule"/>
</dbReference>
<evidence type="ECO:0000256" key="7">
    <source>
        <dbReference type="ARBA" id="ARBA00022679"/>
    </source>
</evidence>
<dbReference type="Gene3D" id="1.10.510.10">
    <property type="entry name" value="Transferase(Phosphotransferase) domain 1"/>
    <property type="match status" value="1"/>
</dbReference>
<comment type="subcellular location">
    <subcellularLocation>
        <location evidence="1">Chromosome</location>
    </subcellularLocation>
    <subcellularLocation>
        <location evidence="2">Cytoplasm</location>
    </subcellularLocation>
</comment>
<dbReference type="GO" id="GO:0005694">
    <property type="term" value="C:chromosome"/>
    <property type="evidence" value="ECO:0007669"/>
    <property type="project" value="UniProtKB-SubCell"/>
</dbReference>
<dbReference type="GO" id="GO:0000278">
    <property type="term" value="P:mitotic cell cycle"/>
    <property type="evidence" value="ECO:0007669"/>
    <property type="project" value="TreeGrafter"/>
</dbReference>
<dbReference type="SUPFAM" id="SSF56112">
    <property type="entry name" value="Protein kinase-like (PK-like)"/>
    <property type="match status" value="1"/>
</dbReference>
<dbReference type="Proteomes" id="UP000504635">
    <property type="component" value="Unplaced"/>
</dbReference>
<keyword evidence="7" id="KW-0808">Transferase</keyword>
<keyword evidence="10 13" id="KW-0067">ATP-binding</keyword>
<evidence type="ECO:0000256" key="5">
    <source>
        <dbReference type="ARBA" id="ARBA00022490"/>
    </source>
</evidence>
<dbReference type="InParanoid" id="A0A6J2YYM7"/>
<keyword evidence="6" id="KW-0723">Serine/threonine-protein kinase</keyword>
<proteinExistence type="predicted"/>
<keyword evidence="4" id="KW-0158">Chromosome</keyword>
<dbReference type="GO" id="GO:0035556">
    <property type="term" value="P:intracellular signal transduction"/>
    <property type="evidence" value="ECO:0007669"/>
    <property type="project" value="TreeGrafter"/>
</dbReference>
<dbReference type="GO" id="GO:0005634">
    <property type="term" value="C:nucleus"/>
    <property type="evidence" value="ECO:0007669"/>
    <property type="project" value="TreeGrafter"/>
</dbReference>
<protein>
    <recommendedName>
        <fullName evidence="3">non-specific serine/threonine protein kinase</fullName>
        <ecNumber evidence="3">2.7.11.1</ecNumber>
    </recommendedName>
</protein>
<dbReference type="Gene3D" id="3.30.200.20">
    <property type="entry name" value="Phosphorylase Kinase, domain 1"/>
    <property type="match status" value="1"/>
</dbReference>
<evidence type="ECO:0000259" key="14">
    <source>
        <dbReference type="PROSITE" id="PS50011"/>
    </source>
</evidence>
<dbReference type="EC" id="2.7.11.1" evidence="3"/>
<evidence type="ECO:0000313" key="15">
    <source>
        <dbReference type="Proteomes" id="UP000504635"/>
    </source>
</evidence>
<evidence type="ECO:0000313" key="16">
    <source>
        <dbReference type="RefSeq" id="XP_030768281.1"/>
    </source>
</evidence>
<dbReference type="PROSITE" id="PS50011">
    <property type="entry name" value="PROTEIN_KINASE_DOM"/>
    <property type="match status" value="1"/>
</dbReference>
<keyword evidence="9" id="KW-0418">Kinase</keyword>
<comment type="catalytic activity">
    <reaction evidence="12">
        <text>L-seryl-[protein] + ATP = O-phospho-L-seryl-[protein] + ADP + H(+)</text>
        <dbReference type="Rhea" id="RHEA:17989"/>
        <dbReference type="Rhea" id="RHEA-COMP:9863"/>
        <dbReference type="Rhea" id="RHEA-COMP:11604"/>
        <dbReference type="ChEBI" id="CHEBI:15378"/>
        <dbReference type="ChEBI" id="CHEBI:29999"/>
        <dbReference type="ChEBI" id="CHEBI:30616"/>
        <dbReference type="ChEBI" id="CHEBI:83421"/>
        <dbReference type="ChEBI" id="CHEBI:456216"/>
        <dbReference type="EC" id="2.7.11.1"/>
    </reaction>
</comment>
<evidence type="ECO:0000256" key="4">
    <source>
        <dbReference type="ARBA" id="ARBA00022454"/>
    </source>
</evidence>
<dbReference type="PANTHER" id="PTHR24419">
    <property type="entry name" value="INTERLEUKIN-1 RECEPTOR-ASSOCIATED KINASE"/>
    <property type="match status" value="1"/>
</dbReference>
<name>A0A6J2YYM7_SITOR</name>
<dbReference type="PANTHER" id="PTHR24419:SF18">
    <property type="entry name" value="SERINE_THREONINE-PROTEIN KINASE HASPIN"/>
    <property type="match status" value="1"/>
</dbReference>
<evidence type="ECO:0000256" key="3">
    <source>
        <dbReference type="ARBA" id="ARBA00012513"/>
    </source>
</evidence>
<evidence type="ECO:0000256" key="2">
    <source>
        <dbReference type="ARBA" id="ARBA00004496"/>
    </source>
</evidence>
<dbReference type="GO" id="GO:0072354">
    <property type="term" value="F:histone H3T3 kinase activity"/>
    <property type="evidence" value="ECO:0007669"/>
    <property type="project" value="TreeGrafter"/>
</dbReference>
<keyword evidence="8 13" id="KW-0547">Nucleotide-binding</keyword>
<dbReference type="PROSITE" id="PS00107">
    <property type="entry name" value="PROTEIN_KINASE_ATP"/>
    <property type="match status" value="1"/>
</dbReference>
<dbReference type="FunFam" id="1.10.510.10:FF:000401">
    <property type="entry name" value="serine/threonine-protein kinase haspin"/>
    <property type="match status" value="1"/>
</dbReference>
<dbReference type="KEGG" id="soy:115891840"/>
<evidence type="ECO:0000256" key="13">
    <source>
        <dbReference type="PROSITE-ProRule" id="PRU10141"/>
    </source>
</evidence>
<keyword evidence="15" id="KW-1185">Reference proteome</keyword>
<dbReference type="OrthoDB" id="21018at2759"/>
<evidence type="ECO:0000256" key="11">
    <source>
        <dbReference type="ARBA" id="ARBA00047899"/>
    </source>
</evidence>
<dbReference type="InterPro" id="IPR011009">
    <property type="entry name" value="Kinase-like_dom_sf"/>
</dbReference>
<evidence type="ECO:0000256" key="12">
    <source>
        <dbReference type="ARBA" id="ARBA00048679"/>
    </source>
</evidence>
<dbReference type="RefSeq" id="XP_030768281.1">
    <property type="nucleotide sequence ID" value="XM_030912421.1"/>
</dbReference>
<keyword evidence="5" id="KW-0963">Cytoplasm</keyword>
<dbReference type="GeneID" id="115891840"/>
<dbReference type="InterPro" id="IPR024604">
    <property type="entry name" value="GSG2_C"/>
</dbReference>
<evidence type="ECO:0000256" key="10">
    <source>
        <dbReference type="ARBA" id="ARBA00022840"/>
    </source>
</evidence>
<dbReference type="GO" id="GO:0005737">
    <property type="term" value="C:cytoplasm"/>
    <property type="evidence" value="ECO:0007669"/>
    <property type="project" value="UniProtKB-SubCell"/>
</dbReference>
<dbReference type="Pfam" id="PF12330">
    <property type="entry name" value="Haspin_kinase"/>
    <property type="match status" value="1"/>
</dbReference>
<dbReference type="SMART" id="SM01331">
    <property type="entry name" value="DUF3635"/>
    <property type="match status" value="1"/>
</dbReference>
<organism evidence="15 16">
    <name type="scientific">Sitophilus oryzae</name>
    <name type="common">Rice weevil</name>
    <name type="synonym">Curculio oryzae</name>
    <dbReference type="NCBI Taxonomy" id="7048"/>
    <lineage>
        <taxon>Eukaryota</taxon>
        <taxon>Metazoa</taxon>
        <taxon>Ecdysozoa</taxon>
        <taxon>Arthropoda</taxon>
        <taxon>Hexapoda</taxon>
        <taxon>Insecta</taxon>
        <taxon>Pterygota</taxon>
        <taxon>Neoptera</taxon>
        <taxon>Endopterygota</taxon>
        <taxon>Coleoptera</taxon>
        <taxon>Polyphaga</taxon>
        <taxon>Cucujiformia</taxon>
        <taxon>Curculionidae</taxon>
        <taxon>Dryophthorinae</taxon>
        <taxon>Sitophilus</taxon>
    </lineage>
</organism>
<evidence type="ECO:0000256" key="9">
    <source>
        <dbReference type="ARBA" id="ARBA00022777"/>
    </source>
</evidence>
<evidence type="ECO:0000256" key="1">
    <source>
        <dbReference type="ARBA" id="ARBA00004286"/>
    </source>
</evidence>
<dbReference type="InterPro" id="IPR017441">
    <property type="entry name" value="Protein_kinase_ATP_BS"/>
</dbReference>
<dbReference type="AlphaFoldDB" id="A0A6J2YYM7"/>
<dbReference type="InterPro" id="IPR000719">
    <property type="entry name" value="Prot_kinase_dom"/>
</dbReference>
<comment type="catalytic activity">
    <reaction evidence="11">
        <text>L-threonyl-[protein] + ATP = O-phospho-L-threonyl-[protein] + ADP + H(+)</text>
        <dbReference type="Rhea" id="RHEA:46608"/>
        <dbReference type="Rhea" id="RHEA-COMP:11060"/>
        <dbReference type="Rhea" id="RHEA-COMP:11605"/>
        <dbReference type="ChEBI" id="CHEBI:15378"/>
        <dbReference type="ChEBI" id="CHEBI:30013"/>
        <dbReference type="ChEBI" id="CHEBI:30616"/>
        <dbReference type="ChEBI" id="CHEBI:61977"/>
        <dbReference type="ChEBI" id="CHEBI:456216"/>
        <dbReference type="EC" id="2.7.11.1"/>
    </reaction>
</comment>
<reference evidence="16" key="1">
    <citation type="submission" date="2025-08" db="UniProtKB">
        <authorList>
            <consortium name="RefSeq"/>
        </authorList>
    </citation>
    <scope>IDENTIFICATION</scope>
    <source>
        <tissue evidence="16">Gonads</tissue>
    </source>
</reference>
<feature type="domain" description="Protein kinase" evidence="14">
    <location>
        <begin position="873"/>
        <end position="1182"/>
    </location>
</feature>
<feature type="binding site" evidence="13">
    <location>
        <position position="900"/>
    </location>
    <ligand>
        <name>ATP</name>
        <dbReference type="ChEBI" id="CHEBI:30616"/>
    </ligand>
</feature>
<evidence type="ECO:0000256" key="6">
    <source>
        <dbReference type="ARBA" id="ARBA00022527"/>
    </source>
</evidence>
<evidence type="ECO:0000256" key="8">
    <source>
        <dbReference type="ARBA" id="ARBA00022741"/>
    </source>
</evidence>